<dbReference type="CDD" id="cd02980">
    <property type="entry name" value="TRX_Fd_family"/>
    <property type="match status" value="1"/>
</dbReference>
<reference evidence="1 2" key="1">
    <citation type="submission" date="2019-09" db="EMBL/GenBank/DDBJ databases">
        <authorList>
            <person name="Chandra G."/>
            <person name="Truman W A."/>
        </authorList>
    </citation>
    <scope>NUCLEOTIDE SEQUENCE [LARGE SCALE GENOMIC DNA]</scope>
    <source>
        <strain evidence="1">PS862</strain>
    </source>
</reference>
<sequence>MTDKNKTQETPSRYQRHIFFCVNQRDNNRDCCAQRQGKSGYEQCKSLVASYGLNGQGKVRVNQAGCLNRCAEGPVVVIYPEGIWYRYVEPGDIEEIVDSHLKNGDIVERLRLL</sequence>
<evidence type="ECO:0000313" key="1">
    <source>
        <dbReference type="EMBL" id="VVO97580.1"/>
    </source>
</evidence>
<dbReference type="AlphaFoldDB" id="A0A5E6TFV5"/>
<dbReference type="OrthoDB" id="9800597at2"/>
<dbReference type="SUPFAM" id="SSF52833">
    <property type="entry name" value="Thioredoxin-like"/>
    <property type="match status" value="1"/>
</dbReference>
<accession>A0A5E6TFV5</accession>
<dbReference type="Gene3D" id="3.40.30.10">
    <property type="entry name" value="Glutaredoxin"/>
    <property type="match status" value="1"/>
</dbReference>
<proteinExistence type="predicted"/>
<dbReference type="Proteomes" id="UP000385207">
    <property type="component" value="Unassembled WGS sequence"/>
</dbReference>
<dbReference type="InterPro" id="IPR036249">
    <property type="entry name" value="Thioredoxin-like_sf"/>
</dbReference>
<dbReference type="RefSeq" id="WP_150746142.1">
    <property type="nucleotide sequence ID" value="NZ_CABVHE010000025.1"/>
</dbReference>
<name>A0A5E6TFV5_PSEFL</name>
<organism evidence="1 2">
    <name type="scientific">Pseudomonas fluorescens</name>
    <dbReference type="NCBI Taxonomy" id="294"/>
    <lineage>
        <taxon>Bacteria</taxon>
        <taxon>Pseudomonadati</taxon>
        <taxon>Pseudomonadota</taxon>
        <taxon>Gammaproteobacteria</taxon>
        <taxon>Pseudomonadales</taxon>
        <taxon>Pseudomonadaceae</taxon>
        <taxon>Pseudomonas</taxon>
    </lineage>
</organism>
<evidence type="ECO:0000313" key="2">
    <source>
        <dbReference type="Proteomes" id="UP000385207"/>
    </source>
</evidence>
<protein>
    <submittedName>
        <fullName evidence="1">Ferredoxin, 2Fe-2S</fullName>
    </submittedName>
</protein>
<gene>
    <name evidence="1" type="ORF">PS862_02671</name>
</gene>
<dbReference type="EMBL" id="CABVII010000010">
    <property type="protein sequence ID" value="VVO97580.1"/>
    <property type="molecule type" value="Genomic_DNA"/>
</dbReference>